<dbReference type="EMBL" id="AP018449">
    <property type="protein sequence ID" value="BBB89669.1"/>
    <property type="molecule type" value="Genomic_DNA"/>
</dbReference>
<evidence type="ECO:0000313" key="1">
    <source>
        <dbReference type="EMBL" id="BBB89669.1"/>
    </source>
</evidence>
<dbReference type="SUPFAM" id="SSF56281">
    <property type="entry name" value="Metallo-hydrolase/oxidoreductase"/>
    <property type="match status" value="1"/>
</dbReference>
<dbReference type="GO" id="GO:0016787">
    <property type="term" value="F:hydrolase activity"/>
    <property type="evidence" value="ECO:0007669"/>
    <property type="project" value="UniProtKB-KW"/>
</dbReference>
<dbReference type="AlphaFoldDB" id="A0A348AF21"/>
<dbReference type="OrthoDB" id="9789133at2"/>
<gene>
    <name evidence="1" type="ORF">MAMMFC1_00302</name>
</gene>
<keyword evidence="2" id="KW-1185">Reference proteome</keyword>
<dbReference type="PANTHER" id="PTHR42967:SF1">
    <property type="entry name" value="MBL FOLD METALLO-HYDROLASE"/>
    <property type="match status" value="1"/>
</dbReference>
<organism evidence="1 2">
    <name type="scientific">Methylomusa anaerophila</name>
    <dbReference type="NCBI Taxonomy" id="1930071"/>
    <lineage>
        <taxon>Bacteria</taxon>
        <taxon>Bacillati</taxon>
        <taxon>Bacillota</taxon>
        <taxon>Negativicutes</taxon>
        <taxon>Selenomonadales</taxon>
        <taxon>Sporomusaceae</taxon>
        <taxon>Methylomusa</taxon>
    </lineage>
</organism>
<keyword evidence="1" id="KW-0378">Hydrolase</keyword>
<accession>A0A348AF21</accession>
<dbReference type="PANTHER" id="PTHR42967">
    <property type="entry name" value="METAL DEPENDENT HYDROLASE"/>
    <property type="match status" value="1"/>
</dbReference>
<protein>
    <submittedName>
        <fullName evidence="1">Metal-dependent hydrolase</fullName>
    </submittedName>
</protein>
<name>A0A348AF21_9FIRM</name>
<dbReference type="RefSeq" id="WP_126305845.1">
    <property type="nucleotide sequence ID" value="NZ_AP018449.1"/>
</dbReference>
<evidence type="ECO:0000313" key="2">
    <source>
        <dbReference type="Proteomes" id="UP000276437"/>
    </source>
</evidence>
<reference evidence="1 2" key="1">
    <citation type="journal article" date="2018" name="Int. J. Syst. Evol. Microbiol.">
        <title>Methylomusa anaerophila gen. nov., sp. nov., an anaerobic methanol-utilizing bacterium isolated from a microbial fuel cell.</title>
        <authorList>
            <person name="Amano N."/>
            <person name="Yamamuro A."/>
            <person name="Miyahara M."/>
            <person name="Kouzuma A."/>
            <person name="Abe T."/>
            <person name="Watanabe K."/>
        </authorList>
    </citation>
    <scope>NUCLEOTIDE SEQUENCE [LARGE SCALE GENOMIC DNA]</scope>
    <source>
        <strain evidence="1 2">MMFC1</strain>
    </source>
</reference>
<dbReference type="KEGG" id="mana:MAMMFC1_00302"/>
<dbReference type="InterPro" id="IPR036866">
    <property type="entry name" value="RibonucZ/Hydroxyglut_hydro"/>
</dbReference>
<sequence>MQLEWKGHASFLLHGDKGVKVLTDPFDEKVGYPLPNVEVDAVTVSHQHGDHNATGLLPGKPIIVEGAGKHLAAGIEIRGIATYHDAEQGAKRGNNTIFVISLDELNICHLGDLGHPLTPEQVAEIGPVDVLLTPVGGFYTIDARQAYETVQQLKPAVVLPMHYKLDDRLKYPIATVDEFLHFYSKVEKQAVLKLDKSTLPKELQVVVLELR</sequence>
<dbReference type="Proteomes" id="UP000276437">
    <property type="component" value="Chromosome"/>
</dbReference>
<dbReference type="Gene3D" id="3.60.15.10">
    <property type="entry name" value="Ribonuclease Z/Hydroxyacylglutathione hydrolase-like"/>
    <property type="match status" value="1"/>
</dbReference>
<proteinExistence type="predicted"/>
<dbReference type="Pfam" id="PF13483">
    <property type="entry name" value="Lactamase_B_3"/>
    <property type="match status" value="1"/>
</dbReference>